<dbReference type="EMBL" id="JBBWRZ010000005">
    <property type="protein sequence ID" value="KAK8235863.1"/>
    <property type="molecule type" value="Genomic_DNA"/>
</dbReference>
<evidence type="ECO:0000313" key="3">
    <source>
        <dbReference type="Proteomes" id="UP001492380"/>
    </source>
</evidence>
<evidence type="ECO:0000313" key="2">
    <source>
        <dbReference type="EMBL" id="KAK8235863.1"/>
    </source>
</evidence>
<feature type="region of interest" description="Disordered" evidence="1">
    <location>
        <begin position="232"/>
        <end position="288"/>
    </location>
</feature>
<feature type="region of interest" description="Disordered" evidence="1">
    <location>
        <begin position="22"/>
        <end position="81"/>
    </location>
</feature>
<accession>A0ABR1YQZ2</accession>
<feature type="compositionally biased region" description="Basic and acidic residues" evidence="1">
    <location>
        <begin position="237"/>
        <end position="249"/>
    </location>
</feature>
<proteinExistence type="predicted"/>
<dbReference type="Proteomes" id="UP001492380">
    <property type="component" value="Unassembled WGS sequence"/>
</dbReference>
<evidence type="ECO:0000256" key="1">
    <source>
        <dbReference type="SAM" id="MobiDB-lite"/>
    </source>
</evidence>
<protein>
    <submittedName>
        <fullName evidence="2">Uncharacterized protein</fullName>
    </submittedName>
</protein>
<feature type="compositionally biased region" description="Polar residues" evidence="1">
    <location>
        <begin position="24"/>
        <end position="38"/>
    </location>
</feature>
<feature type="compositionally biased region" description="Polar residues" evidence="1">
    <location>
        <begin position="58"/>
        <end position="75"/>
    </location>
</feature>
<organism evidence="2 3">
    <name type="scientific">Phyllosticta capitalensis</name>
    <dbReference type="NCBI Taxonomy" id="121624"/>
    <lineage>
        <taxon>Eukaryota</taxon>
        <taxon>Fungi</taxon>
        <taxon>Dikarya</taxon>
        <taxon>Ascomycota</taxon>
        <taxon>Pezizomycotina</taxon>
        <taxon>Dothideomycetes</taxon>
        <taxon>Dothideomycetes incertae sedis</taxon>
        <taxon>Botryosphaeriales</taxon>
        <taxon>Phyllostictaceae</taxon>
        <taxon>Phyllosticta</taxon>
    </lineage>
</organism>
<sequence>MSARIDVDMDVWGSLDWDEELERANSQQSQELAATNPSGVDVDMDREGDADIEDQDQATRGLSSTFNPSNVSKGASENRPILTYSQHQIDPELERCPRERCPEQNFHPGWASVMSPPLETSNHSTPPEVMRWARSPYILGSMDHTYMERPDDRRRNVLLLNARVLVHSDVEVDLSAYKFPLGASGIWNPLPPPFPRDWWKPRKTRLREAETLEYTASDIRAIQRNVRLQLQGPKTSAEIHDESQSERDWQSYPSSKSDSGYDGDISSTESTGEDCLRDSGVGFAMDCE</sequence>
<reference evidence="2 3" key="1">
    <citation type="submission" date="2024-04" db="EMBL/GenBank/DDBJ databases">
        <title>Phyllosticta paracitricarpa is synonymous to the EU quarantine fungus P. citricarpa based on phylogenomic analyses.</title>
        <authorList>
            <consortium name="Lawrence Berkeley National Laboratory"/>
            <person name="Van Ingen-Buijs V.A."/>
            <person name="Van Westerhoven A.C."/>
            <person name="Haridas S."/>
            <person name="Skiadas P."/>
            <person name="Martin F."/>
            <person name="Groenewald J.Z."/>
            <person name="Crous P.W."/>
            <person name="Seidl M.F."/>
        </authorList>
    </citation>
    <scope>NUCLEOTIDE SEQUENCE [LARGE SCALE GENOMIC DNA]</scope>
    <source>
        <strain evidence="2 3">CBS 123374</strain>
    </source>
</reference>
<gene>
    <name evidence="2" type="ORF">HDK90DRAFT_466183</name>
</gene>
<keyword evidence="3" id="KW-1185">Reference proteome</keyword>
<comment type="caution">
    <text evidence="2">The sequence shown here is derived from an EMBL/GenBank/DDBJ whole genome shotgun (WGS) entry which is preliminary data.</text>
</comment>
<name>A0ABR1YQZ2_9PEZI</name>